<dbReference type="InterPro" id="IPR036390">
    <property type="entry name" value="WH_DNA-bd_sf"/>
</dbReference>
<dbReference type="GO" id="GO:0003677">
    <property type="term" value="F:DNA binding"/>
    <property type="evidence" value="ECO:0007669"/>
    <property type="project" value="UniProtKB-KW"/>
</dbReference>
<sequence>MPSQRIRDLAGELNELISQVAIRDEPDDEADGQPLIPTVDDWLEIALGTYNMRRHREKVFGSPQLFGEPTWDILLDLFIGELRNRPMQTTSVCLGSQVPQTTALRWITLLEKEDLVRRYRDKTDSRRVYVQLTDRALRGMIQIFMERCFWLTARKRKGLPALFLGASGGGLRQNTEAIVAEAMAQITRGRTGAG</sequence>
<comment type="caution">
    <text evidence="2">The sequence shown here is derived from an EMBL/GenBank/DDBJ whole genome shotgun (WGS) entry which is preliminary data.</text>
</comment>
<dbReference type="Gene3D" id="1.10.10.10">
    <property type="entry name" value="Winged helix-like DNA-binding domain superfamily/Winged helix DNA-binding domain"/>
    <property type="match status" value="1"/>
</dbReference>
<proteinExistence type="predicted"/>
<gene>
    <name evidence="2" type="ORF">MTR64_17270</name>
</gene>
<reference evidence="2" key="1">
    <citation type="submission" date="2022-03" db="EMBL/GenBank/DDBJ databases">
        <title>Identification of a novel bacterium isolated from mangrove sediments.</title>
        <authorList>
            <person name="Pan X."/>
        </authorList>
    </citation>
    <scope>NUCLEOTIDE SEQUENCE</scope>
    <source>
        <strain evidence="2">B2580</strain>
    </source>
</reference>
<evidence type="ECO:0000313" key="2">
    <source>
        <dbReference type="EMBL" id="MCJ2180325.1"/>
    </source>
</evidence>
<dbReference type="Proteomes" id="UP001162880">
    <property type="component" value="Unassembled WGS sequence"/>
</dbReference>
<accession>A0ABT0B5K3</accession>
<dbReference type="InterPro" id="IPR036388">
    <property type="entry name" value="WH-like_DNA-bd_sf"/>
</dbReference>
<dbReference type="EMBL" id="JALHLE010000031">
    <property type="protein sequence ID" value="MCJ2180325.1"/>
    <property type="molecule type" value="Genomic_DNA"/>
</dbReference>
<evidence type="ECO:0000313" key="3">
    <source>
        <dbReference type="Proteomes" id="UP001162880"/>
    </source>
</evidence>
<evidence type="ECO:0000259" key="1">
    <source>
        <dbReference type="Pfam" id="PF13463"/>
    </source>
</evidence>
<feature type="domain" description="HTH marR-type" evidence="1">
    <location>
        <begin position="71"/>
        <end position="136"/>
    </location>
</feature>
<keyword evidence="2" id="KW-0238">DNA-binding</keyword>
<dbReference type="SUPFAM" id="SSF46785">
    <property type="entry name" value="Winged helix' DNA-binding domain"/>
    <property type="match status" value="1"/>
</dbReference>
<dbReference type="Pfam" id="PF13463">
    <property type="entry name" value="HTH_27"/>
    <property type="match status" value="1"/>
</dbReference>
<keyword evidence="3" id="KW-1185">Reference proteome</keyword>
<protein>
    <submittedName>
        <fullName evidence="2">Winged helix DNA-binding protein</fullName>
    </submittedName>
</protein>
<organism evidence="2 3">
    <name type="scientific">Novosphingobium album</name>
    <name type="common">ex Hu et al. 2023</name>
    <dbReference type="NCBI Taxonomy" id="2930093"/>
    <lineage>
        <taxon>Bacteria</taxon>
        <taxon>Pseudomonadati</taxon>
        <taxon>Pseudomonadota</taxon>
        <taxon>Alphaproteobacteria</taxon>
        <taxon>Sphingomonadales</taxon>
        <taxon>Sphingomonadaceae</taxon>
        <taxon>Novosphingobium</taxon>
    </lineage>
</organism>
<dbReference type="RefSeq" id="WP_243995757.1">
    <property type="nucleotide sequence ID" value="NZ_JALHLE010000031.1"/>
</dbReference>
<name>A0ABT0B5K3_9SPHN</name>
<dbReference type="InterPro" id="IPR000835">
    <property type="entry name" value="HTH_MarR-typ"/>
</dbReference>